<protein>
    <submittedName>
        <fullName evidence="2">TolB family protein</fullName>
    </submittedName>
</protein>
<evidence type="ECO:0000313" key="3">
    <source>
        <dbReference type="Proteomes" id="UP001593833"/>
    </source>
</evidence>
<proteinExistence type="predicted"/>
<evidence type="ECO:0000313" key="2">
    <source>
        <dbReference type="EMBL" id="MFC1573174.1"/>
    </source>
</evidence>
<dbReference type="Pfam" id="PF16472">
    <property type="entry name" value="DUF5050"/>
    <property type="match status" value="1"/>
</dbReference>
<dbReference type="PROSITE" id="PS51257">
    <property type="entry name" value="PROKAR_LIPOPROTEIN"/>
    <property type="match status" value="1"/>
</dbReference>
<dbReference type="EMBL" id="JBHPKH010000089">
    <property type="protein sequence ID" value="MFC1573174.1"/>
    <property type="molecule type" value="Genomic_DNA"/>
</dbReference>
<feature type="domain" description="Prolow-density lipoprotein receptor-related protein 1-like beta-propeller" evidence="1">
    <location>
        <begin position="143"/>
        <end position="338"/>
    </location>
</feature>
<dbReference type="InterPro" id="IPR032485">
    <property type="entry name" value="LRP1-like_beta_prop"/>
</dbReference>
<comment type="caution">
    <text evidence="2">The sequence shown here is derived from an EMBL/GenBank/DDBJ whole genome shotgun (WGS) entry which is preliminary data.</text>
</comment>
<dbReference type="PANTHER" id="PTHR36842">
    <property type="entry name" value="PROTEIN TOLB HOMOLOG"/>
    <property type="match status" value="1"/>
</dbReference>
<dbReference type="PANTHER" id="PTHR36842:SF1">
    <property type="entry name" value="PROTEIN TOLB"/>
    <property type="match status" value="1"/>
</dbReference>
<sequence length="342" mass="38109">MRTIATGHIAVLCLLLGGCATQYRTVSQTQVTTVSTKKGEEIKIEKAPYIAFEEVIERSPNVKSVTRMTDLKGEREPSFFALAPSGDEMVYQALEEADGQALMNLWKAPTSGGTGMTRLTAGRYYDLEPTYAPSGTDVLFASNRSSETPRLFRVRADGAGGITKLTQSEAADRSPSCTSDGDMIYYQSKPFNSQTWQIWRINANGALPTQLKEGVRPRTSPNMKQVLYCAQDRKSEKWKIWVMNIDGTGETQLTTGTDSDDTYPSWSLDGKMIVYASDIGKDSNGKRNFDIWTMSADGSMKTQLTTNGSTDFLPSYSADGRYIYFLSNRGFNWDIWRMEMVE</sequence>
<gene>
    <name evidence="2" type="ORF">ACFL6M_06200</name>
</gene>
<reference evidence="2 3" key="1">
    <citation type="submission" date="2024-09" db="EMBL/GenBank/DDBJ databases">
        <authorList>
            <person name="D'Angelo T."/>
        </authorList>
    </citation>
    <scope>NUCLEOTIDE SEQUENCE [LARGE SCALE GENOMIC DNA]</scope>
    <source>
        <strain evidence="2">SAG AM-320-E07</strain>
    </source>
</reference>
<dbReference type="InterPro" id="IPR011042">
    <property type="entry name" value="6-blade_b-propeller_TolB-like"/>
</dbReference>
<name>A0ABV6YLX0_UNCEI</name>
<keyword evidence="3" id="KW-1185">Reference proteome</keyword>
<dbReference type="Gene3D" id="2.120.10.30">
    <property type="entry name" value="TolB, C-terminal domain"/>
    <property type="match status" value="2"/>
</dbReference>
<organism evidence="2 3">
    <name type="scientific">Eiseniibacteriota bacterium</name>
    <dbReference type="NCBI Taxonomy" id="2212470"/>
    <lineage>
        <taxon>Bacteria</taxon>
        <taxon>Candidatus Eiseniibacteriota</taxon>
    </lineage>
</organism>
<dbReference type="Proteomes" id="UP001593833">
    <property type="component" value="Unassembled WGS sequence"/>
</dbReference>
<accession>A0ABV6YLX0</accession>
<dbReference type="SUPFAM" id="SSF69304">
    <property type="entry name" value="Tricorn protease N-terminal domain"/>
    <property type="match status" value="1"/>
</dbReference>
<evidence type="ECO:0000259" key="1">
    <source>
        <dbReference type="Pfam" id="PF16472"/>
    </source>
</evidence>